<dbReference type="EMBL" id="CP149822">
    <property type="protein sequence ID" value="WZN40521.1"/>
    <property type="molecule type" value="Genomic_DNA"/>
</dbReference>
<proteinExistence type="predicted"/>
<dbReference type="Proteomes" id="UP001485459">
    <property type="component" value="Chromosome"/>
</dbReference>
<accession>A0ABZ2YLC2</accession>
<dbReference type="PROSITE" id="PS51257">
    <property type="entry name" value="PROKAR_LIPOPROTEIN"/>
    <property type="match status" value="1"/>
</dbReference>
<protein>
    <submittedName>
        <fullName evidence="1">DUF4249 family protein</fullName>
    </submittedName>
</protein>
<sequence length="275" mass="30105">MRKASFTLILVSMIGSACEKEQTGQQPGPNLPVVEGIIEENGYPMVVLTRNQAYFSGNTAPADDETWIRDAVVSVSNGPQTQQLREYQLTDAAGRRFRAYTLDTARLRDAFHGETGKSYTLTIESEGRKLTAITTIPARSLLLDSAWWAPGKAGIMARLTGSTSQQAYARYFTARRGEDFRPGMYPLSSRTGTFDLQLPEGPGTYLADYGKGDTVLLKFCNVDHRTYDFWFSAGKALAEGKDPLGPGARATGNVSGALGYWGGYSVTFERIIIPE</sequence>
<gene>
    <name evidence="1" type="ORF">WJU16_21390</name>
</gene>
<organism evidence="1 2">
    <name type="scientific">Chitinophaga pollutisoli</name>
    <dbReference type="NCBI Taxonomy" id="3133966"/>
    <lineage>
        <taxon>Bacteria</taxon>
        <taxon>Pseudomonadati</taxon>
        <taxon>Bacteroidota</taxon>
        <taxon>Chitinophagia</taxon>
        <taxon>Chitinophagales</taxon>
        <taxon>Chitinophagaceae</taxon>
        <taxon>Chitinophaga</taxon>
    </lineage>
</organism>
<name>A0ABZ2YLC2_9BACT</name>
<evidence type="ECO:0000313" key="1">
    <source>
        <dbReference type="EMBL" id="WZN40521.1"/>
    </source>
</evidence>
<dbReference type="RefSeq" id="WP_341835437.1">
    <property type="nucleotide sequence ID" value="NZ_CP149822.1"/>
</dbReference>
<reference evidence="2" key="1">
    <citation type="submission" date="2024-03" db="EMBL/GenBank/DDBJ databases">
        <title>Chitinophaga horti sp. nov., isolated from garden soil.</title>
        <authorList>
            <person name="Lee D.S."/>
            <person name="Han D.M."/>
            <person name="Baek J.H."/>
            <person name="Choi D.G."/>
            <person name="Jeon J.H."/>
            <person name="Jeon C.O."/>
        </authorList>
    </citation>
    <scope>NUCLEOTIDE SEQUENCE [LARGE SCALE GENOMIC DNA]</scope>
    <source>
        <strain evidence="2">GPA1</strain>
    </source>
</reference>
<evidence type="ECO:0000313" key="2">
    <source>
        <dbReference type="Proteomes" id="UP001485459"/>
    </source>
</evidence>
<keyword evidence="2" id="KW-1185">Reference proteome</keyword>